<dbReference type="EMBL" id="CP021383">
    <property type="protein sequence ID" value="ARU51261.1"/>
    <property type="molecule type" value="Genomic_DNA"/>
</dbReference>
<evidence type="ECO:0000313" key="3">
    <source>
        <dbReference type="EMBL" id="ARU51261.1"/>
    </source>
</evidence>
<dbReference type="InterPro" id="IPR011089">
    <property type="entry name" value="GmrSD_C"/>
</dbReference>
<name>A0A1Y0HSZ4_CELCE</name>
<keyword evidence="1" id="KW-0732">Signal</keyword>
<evidence type="ECO:0000313" key="4">
    <source>
        <dbReference type="Proteomes" id="UP000196228"/>
    </source>
</evidence>
<organism evidence="3 4">
    <name type="scientific">Cellulosimicrobium cellulans</name>
    <name type="common">Arthrobacter luteus</name>
    <dbReference type="NCBI Taxonomy" id="1710"/>
    <lineage>
        <taxon>Bacteria</taxon>
        <taxon>Bacillati</taxon>
        <taxon>Actinomycetota</taxon>
        <taxon>Actinomycetes</taxon>
        <taxon>Micrococcales</taxon>
        <taxon>Promicromonosporaceae</taxon>
        <taxon>Cellulosimicrobium</taxon>
    </lineage>
</organism>
<protein>
    <recommendedName>
        <fullName evidence="2">GmrSD restriction endonucleases C-terminal domain-containing protein</fullName>
    </recommendedName>
</protein>
<dbReference type="AlphaFoldDB" id="A0A1Y0HSZ4"/>
<evidence type="ECO:0000256" key="1">
    <source>
        <dbReference type="SAM" id="SignalP"/>
    </source>
</evidence>
<proteinExistence type="predicted"/>
<dbReference type="Pfam" id="PF07510">
    <property type="entry name" value="GmrSD_C"/>
    <property type="match status" value="1"/>
</dbReference>
<dbReference type="KEGG" id="cceu:CBR64_06905"/>
<evidence type="ECO:0000259" key="2">
    <source>
        <dbReference type="Pfam" id="PF07510"/>
    </source>
</evidence>
<feature type="signal peptide" evidence="1">
    <location>
        <begin position="1"/>
        <end position="26"/>
    </location>
</feature>
<dbReference type="InterPro" id="IPR051922">
    <property type="entry name" value="Bact_Sporulation_Assoc"/>
</dbReference>
<dbReference type="PANTHER" id="PTHR30032">
    <property type="entry name" value="N-ACETYLMURAMOYL-L-ALANINE AMIDASE-RELATED"/>
    <property type="match status" value="1"/>
</dbReference>
<sequence length="690" mass="70333">MHTMRTPARVGLVAALSLVTSTFVGVQPVVASTIAAADLPGLLTVATETTSPSYDRDRFEHWIDADGDGCNTRYEVLVAEAVTPPTVSGSCTLTGGSWVSVYDGVTTTSIEDLQVDHVVALAEAWRSGASAWTDEQRQAFANDLDVPYALAAVSGASNQAKSDNDPAEWQPTDVGNRCEYVTAWALVKYRWSLAVDQREMDALTSALSGGCGAQVVTLPATMIRAVPEPPVDPGQTVIAPFADGTTRLSGSTRYETALQASKRYAAGVPAVFVATGSDFPDALSAASAAARVGGPLLLTPPGSLPAAVQTEIVRLAPKKIYVVGGRGAVSDAVLSTLRSIAPATRLGGASRYETGLGIVDATFPTSAHAIIATGRSFPDALAATGAAGARQVPVILVDGLQPRVSPATLSTLHRLGVTSVAIAGGSGAVSTGIADQLRADGMAVSRYGGASRYDTAALVNQAYFPPGSTTTVFLATGTDFPDALAGAALAGRLAAPLYVTSRACTPEATRNAVASLGASKRVVMGGAGAVSDAAAANLGCMSSSAPTIAGSAVVGSTLTARPGTWTAGTSFSYQWLANGATISGATASTLAVTAGQHGKRISVRVTGARSGYVSASATSSSTATVVYPQRTPPVDIRNCPSWAPIKGNHSSSGEWIYHVPGGRSYADTNPEECFTTEAAAVAAGYRKSKV</sequence>
<dbReference type="PANTHER" id="PTHR30032:SF8">
    <property type="entry name" value="GERMINATION-SPECIFIC N-ACETYLMURAMOYL-L-ALANINE AMIDASE"/>
    <property type="match status" value="1"/>
</dbReference>
<accession>A0A1Y0HSZ4</accession>
<feature type="chain" id="PRO_5038568109" description="GmrSD restriction endonucleases C-terminal domain-containing protein" evidence="1">
    <location>
        <begin position="27"/>
        <end position="690"/>
    </location>
</feature>
<dbReference type="InterPro" id="IPR007253">
    <property type="entry name" value="Cell_wall-bd_2"/>
</dbReference>
<reference evidence="3 4" key="1">
    <citation type="submission" date="2017-05" db="EMBL/GenBank/DDBJ databases">
        <authorList>
            <person name="Song R."/>
            <person name="Chenine A.L."/>
            <person name="Ruprecht R.M."/>
        </authorList>
    </citation>
    <scope>NUCLEOTIDE SEQUENCE [LARGE SCALE GENOMIC DNA]</scope>
    <source>
        <strain evidence="3 4">PSBB019</strain>
    </source>
</reference>
<dbReference type="Gene3D" id="3.40.50.12090">
    <property type="match status" value="1"/>
</dbReference>
<feature type="domain" description="GmrSD restriction endonucleases C-terminal" evidence="2">
    <location>
        <begin position="112"/>
        <end position="204"/>
    </location>
</feature>
<dbReference type="Pfam" id="PF04122">
    <property type="entry name" value="CW_binding_2"/>
    <property type="match status" value="3"/>
</dbReference>
<dbReference type="Gene3D" id="2.60.40.2700">
    <property type="match status" value="1"/>
</dbReference>
<dbReference type="Proteomes" id="UP000196228">
    <property type="component" value="Chromosome"/>
</dbReference>
<gene>
    <name evidence="3" type="ORF">CBR64_06905</name>
</gene>